<reference evidence="1" key="1">
    <citation type="journal article" date="2014" name="Front. Microbiol.">
        <title>High frequency of phylogenetically diverse reductive dehalogenase-homologous genes in deep subseafloor sedimentary metagenomes.</title>
        <authorList>
            <person name="Kawai M."/>
            <person name="Futagami T."/>
            <person name="Toyoda A."/>
            <person name="Takaki Y."/>
            <person name="Nishi S."/>
            <person name="Hori S."/>
            <person name="Arai W."/>
            <person name="Tsubouchi T."/>
            <person name="Morono Y."/>
            <person name="Uchiyama I."/>
            <person name="Ito T."/>
            <person name="Fujiyama A."/>
            <person name="Inagaki F."/>
            <person name="Takami H."/>
        </authorList>
    </citation>
    <scope>NUCLEOTIDE SEQUENCE</scope>
    <source>
        <strain evidence="1">Expedition CK06-06</strain>
    </source>
</reference>
<dbReference type="AlphaFoldDB" id="X1K8W4"/>
<organism evidence="1">
    <name type="scientific">marine sediment metagenome</name>
    <dbReference type="NCBI Taxonomy" id="412755"/>
    <lineage>
        <taxon>unclassified sequences</taxon>
        <taxon>metagenomes</taxon>
        <taxon>ecological metagenomes</taxon>
    </lineage>
</organism>
<gene>
    <name evidence="1" type="ORF">S03H2_67178</name>
</gene>
<comment type="caution">
    <text evidence="1">The sequence shown here is derived from an EMBL/GenBank/DDBJ whole genome shotgun (WGS) entry which is preliminary data.</text>
</comment>
<protein>
    <submittedName>
        <fullName evidence="1">Uncharacterized protein</fullName>
    </submittedName>
</protein>
<accession>X1K8W4</accession>
<name>X1K8W4_9ZZZZ</name>
<sequence length="45" mass="4799">MGEMNYLKIAPKLGILILEGVIAMRRSGNNLVNPSLGKSTNITLG</sequence>
<evidence type="ECO:0000313" key="1">
    <source>
        <dbReference type="EMBL" id="GAH86699.1"/>
    </source>
</evidence>
<proteinExistence type="predicted"/>
<dbReference type="EMBL" id="BARU01043940">
    <property type="protein sequence ID" value="GAH86699.1"/>
    <property type="molecule type" value="Genomic_DNA"/>
</dbReference>